<dbReference type="EMBL" id="JBEPMJ010000053">
    <property type="protein sequence ID" value="MET3752451.1"/>
    <property type="molecule type" value="Genomic_DNA"/>
</dbReference>
<dbReference type="Pfam" id="PF13443">
    <property type="entry name" value="HTH_26"/>
    <property type="match status" value="1"/>
</dbReference>
<dbReference type="SMART" id="SM00530">
    <property type="entry name" value="HTH_XRE"/>
    <property type="match status" value="1"/>
</dbReference>
<evidence type="ECO:0000259" key="1">
    <source>
        <dbReference type="PROSITE" id="PS50943"/>
    </source>
</evidence>
<dbReference type="RefSeq" id="WP_257465842.1">
    <property type="nucleotide sequence ID" value="NZ_JANJZT010000080.1"/>
</dbReference>
<organism evidence="2 3">
    <name type="scientific">Blautia caecimuris</name>
    <dbReference type="NCBI Taxonomy" id="1796615"/>
    <lineage>
        <taxon>Bacteria</taxon>
        <taxon>Bacillati</taxon>
        <taxon>Bacillota</taxon>
        <taxon>Clostridia</taxon>
        <taxon>Lachnospirales</taxon>
        <taxon>Lachnospiraceae</taxon>
        <taxon>Blautia</taxon>
    </lineage>
</organism>
<dbReference type="SUPFAM" id="SSF47413">
    <property type="entry name" value="lambda repressor-like DNA-binding domains"/>
    <property type="match status" value="1"/>
</dbReference>
<protein>
    <submittedName>
        <fullName evidence="2">Transcriptional regulator</fullName>
    </submittedName>
</protein>
<reference evidence="2 3" key="1">
    <citation type="submission" date="2024-06" db="EMBL/GenBank/DDBJ databases">
        <title>Genomic Encyclopedia of Type Strains, Phase IV (KMG-IV): sequencing the most valuable type-strain genomes for metagenomic binning, comparative biology and taxonomic classification.</title>
        <authorList>
            <person name="Goeker M."/>
        </authorList>
    </citation>
    <scope>NUCLEOTIDE SEQUENCE [LARGE SCALE GENOMIC DNA]</scope>
    <source>
        <strain evidence="2 3">DSM 29492</strain>
    </source>
</reference>
<evidence type="ECO:0000313" key="2">
    <source>
        <dbReference type="EMBL" id="MET3752451.1"/>
    </source>
</evidence>
<comment type="caution">
    <text evidence="2">The sequence shown here is derived from an EMBL/GenBank/DDBJ whole genome shotgun (WGS) entry which is preliminary data.</text>
</comment>
<keyword evidence="3" id="KW-1185">Reference proteome</keyword>
<dbReference type="InterPro" id="IPR001387">
    <property type="entry name" value="Cro/C1-type_HTH"/>
</dbReference>
<feature type="domain" description="HTH cro/C1-type" evidence="1">
    <location>
        <begin position="12"/>
        <end position="65"/>
    </location>
</feature>
<dbReference type="PROSITE" id="PS50943">
    <property type="entry name" value="HTH_CROC1"/>
    <property type="match status" value="1"/>
</dbReference>
<name>A0ABV2M7J9_9FIRM</name>
<dbReference type="Gene3D" id="1.10.260.40">
    <property type="entry name" value="lambda repressor-like DNA-binding domains"/>
    <property type="match status" value="1"/>
</dbReference>
<gene>
    <name evidence="2" type="ORF">ABID24_003725</name>
</gene>
<proteinExistence type="predicted"/>
<dbReference type="InterPro" id="IPR010982">
    <property type="entry name" value="Lambda_DNA-bd_dom_sf"/>
</dbReference>
<dbReference type="CDD" id="cd00093">
    <property type="entry name" value="HTH_XRE"/>
    <property type="match status" value="1"/>
</dbReference>
<accession>A0ABV2M7J9</accession>
<evidence type="ECO:0000313" key="3">
    <source>
        <dbReference type="Proteomes" id="UP001549106"/>
    </source>
</evidence>
<dbReference type="Proteomes" id="UP001549106">
    <property type="component" value="Unassembled WGS sequence"/>
</dbReference>
<sequence length="78" mass="8740">MMTSQEAVVLRIQELCQQKGLTYYNLAYLSAIPKSSLMSILYGTNPTITTLNKICGGFDISLQEFFSSELFSDCDDLE</sequence>